<dbReference type="Pfam" id="PF01497">
    <property type="entry name" value="Peripla_BP_2"/>
    <property type="match status" value="1"/>
</dbReference>
<proteinExistence type="predicted"/>
<dbReference type="PANTHER" id="PTHR30535:SF34">
    <property type="entry name" value="MOLYBDATE-BINDING PROTEIN MOLA"/>
    <property type="match status" value="1"/>
</dbReference>
<reference evidence="2 3" key="1">
    <citation type="submission" date="2018-02" db="EMBL/GenBank/DDBJ databases">
        <title>The draft genome of Phyllobacterium myrsinacearum DSM5892.</title>
        <authorList>
            <person name="Li L."/>
            <person name="Liu L."/>
            <person name="Zhang X."/>
            <person name="Wang T."/>
        </authorList>
    </citation>
    <scope>NUCLEOTIDE SEQUENCE [LARGE SCALE GENOMIC DNA]</scope>
    <source>
        <strain evidence="2 3">DSM 5892</strain>
    </source>
</reference>
<name>A0A2S9JFA4_9HYPH</name>
<dbReference type="InterPro" id="IPR002491">
    <property type="entry name" value="ABC_transptr_periplasmic_BD"/>
</dbReference>
<evidence type="ECO:0000259" key="1">
    <source>
        <dbReference type="PROSITE" id="PS50983"/>
    </source>
</evidence>
<dbReference type="EMBL" id="PVBT01000005">
    <property type="protein sequence ID" value="PRD51595.1"/>
    <property type="molecule type" value="Genomic_DNA"/>
</dbReference>
<dbReference type="InterPro" id="IPR050902">
    <property type="entry name" value="ABC_Transporter_SBP"/>
</dbReference>
<feature type="domain" description="Fe/B12 periplasmic-binding" evidence="1">
    <location>
        <begin position="48"/>
        <end position="298"/>
    </location>
</feature>
<dbReference type="Gene3D" id="3.40.50.1980">
    <property type="entry name" value="Nitrogenase molybdenum iron protein domain"/>
    <property type="match status" value="2"/>
</dbReference>
<accession>A0A2S9JFA4</accession>
<dbReference type="SUPFAM" id="SSF53807">
    <property type="entry name" value="Helical backbone' metal receptor"/>
    <property type="match status" value="1"/>
</dbReference>
<sequence>MRPYRLPGEFLGVSRGYRWAVGAGVAWLASAIALLGAADSASAEAPARVVSMNLCTDQLAMLLASGGQLVSVSYLAGDATVSVLAGDAGAFALNHGQAEEIFLMQPDLVLTSTYTTRATAGILKRLGFRVEEFPPEASFDDIRANVRRMGALLGRQARAEELLGAMDAALADIPARSADAPTVALYYANQITSGRNTLAGDVVNRAGLVNMGEKLGLDGTQKLSLEQLVMAKPDLIATHNAYPAPALAYDAQLHPAFRAALQGKNPIDIPDKYWICGGPFTVEAVKLLSDAARREGPR</sequence>
<evidence type="ECO:0000313" key="2">
    <source>
        <dbReference type="EMBL" id="PRD51595.1"/>
    </source>
</evidence>
<dbReference type="AlphaFoldDB" id="A0A2S9JFA4"/>
<dbReference type="GO" id="GO:0071281">
    <property type="term" value="P:cellular response to iron ion"/>
    <property type="evidence" value="ECO:0007669"/>
    <property type="project" value="TreeGrafter"/>
</dbReference>
<comment type="caution">
    <text evidence="2">The sequence shown here is derived from an EMBL/GenBank/DDBJ whole genome shotgun (WGS) entry which is preliminary data.</text>
</comment>
<organism evidence="2 3">
    <name type="scientific">Phyllobacterium myrsinacearum</name>
    <dbReference type="NCBI Taxonomy" id="28101"/>
    <lineage>
        <taxon>Bacteria</taxon>
        <taxon>Pseudomonadati</taxon>
        <taxon>Pseudomonadota</taxon>
        <taxon>Alphaproteobacteria</taxon>
        <taxon>Hyphomicrobiales</taxon>
        <taxon>Phyllobacteriaceae</taxon>
        <taxon>Phyllobacterium</taxon>
    </lineage>
</organism>
<dbReference type="PANTHER" id="PTHR30535">
    <property type="entry name" value="VITAMIN B12-BINDING PROTEIN"/>
    <property type="match status" value="1"/>
</dbReference>
<keyword evidence="3" id="KW-1185">Reference proteome</keyword>
<dbReference type="PROSITE" id="PS50983">
    <property type="entry name" value="FE_B12_PBP"/>
    <property type="match status" value="1"/>
</dbReference>
<dbReference type="OrthoDB" id="1632039at2"/>
<gene>
    <name evidence="2" type="ORF">C5750_17195</name>
</gene>
<protein>
    <submittedName>
        <fullName evidence="2">ABC transporter substrate-binding protein</fullName>
    </submittedName>
</protein>
<evidence type="ECO:0000313" key="3">
    <source>
        <dbReference type="Proteomes" id="UP000238563"/>
    </source>
</evidence>
<dbReference type="Proteomes" id="UP000238563">
    <property type="component" value="Unassembled WGS sequence"/>
</dbReference>